<protein>
    <submittedName>
        <fullName evidence="2">Uncharacterized protein</fullName>
    </submittedName>
</protein>
<sequence length="161" mass="18385">MISPETRQRLDPLLRRLTGDRLYYAYSLSRAERIGVAPAGGVVRTLREAGYETPPRLGPIPLEAAKTRPGDDRVHDYSLRRVDPDHPTRQFHVHAWSVADGVELWSHYEYRPDLRPVADESWGEAYARAREHLSPSWGPEWGDGTTYVPGRADETVRDLVR</sequence>
<feature type="compositionally biased region" description="Basic and acidic residues" evidence="1">
    <location>
        <begin position="65"/>
        <end position="74"/>
    </location>
</feature>
<dbReference type="EMBL" id="MZ334528">
    <property type="protein sequence ID" value="UBF23482.1"/>
    <property type="molecule type" value="Genomic_DNA"/>
</dbReference>
<organism evidence="2 3">
    <name type="scientific">Halorubrum tailed virus 28</name>
    <dbReference type="NCBI Taxonomy" id="2878009"/>
    <lineage>
        <taxon>Viruses</taxon>
        <taxon>Duplodnaviria</taxon>
        <taxon>Heunggongvirae</taxon>
        <taxon>Uroviricota</taxon>
        <taxon>Caudoviricetes</taxon>
        <taxon>Suolaviridae</taxon>
        <taxon>Pormufvirus</taxon>
        <taxon>Pormufvirus salinum</taxon>
        <taxon>Pormufvirus HRTV28</taxon>
    </lineage>
</organism>
<evidence type="ECO:0000313" key="3">
    <source>
        <dbReference type="Proteomes" id="UP000827176"/>
    </source>
</evidence>
<name>A0AAE8Y0A4_9CAUD</name>
<dbReference type="Proteomes" id="UP000827176">
    <property type="component" value="Segment"/>
</dbReference>
<evidence type="ECO:0000256" key="1">
    <source>
        <dbReference type="SAM" id="MobiDB-lite"/>
    </source>
</evidence>
<accession>A0AAE8Y0A4</accession>
<gene>
    <name evidence="2" type="ORF">HRTV-28_gp44</name>
</gene>
<evidence type="ECO:0000313" key="2">
    <source>
        <dbReference type="EMBL" id="UBF23482.1"/>
    </source>
</evidence>
<feature type="region of interest" description="Disordered" evidence="1">
    <location>
        <begin position="54"/>
        <end position="74"/>
    </location>
</feature>
<proteinExistence type="predicted"/>
<keyword evidence="3" id="KW-1185">Reference proteome</keyword>
<reference evidence="2" key="1">
    <citation type="submission" date="2021-05" db="EMBL/GenBank/DDBJ databases">
        <title>Diversity, taxonomy and evolution of archaeal viruses of the class Caudoviricetes.</title>
        <authorList>
            <person name="Liu Y."/>
            <person name="Demina T.A."/>
            <person name="Roux S."/>
            <person name="Aiewsakun P."/>
            <person name="Kazlauskas D."/>
            <person name="Simmonds P."/>
            <person name="Prangishvili D."/>
            <person name="Oksanen H.M."/>
            <person name="Krupovic M."/>
        </authorList>
    </citation>
    <scope>NUCLEOTIDE SEQUENCE</scope>
    <source>
        <strain evidence="2">HRTV-28/28</strain>
    </source>
</reference>